<proteinExistence type="predicted"/>
<dbReference type="EMBL" id="WHJF01000202">
    <property type="protein sequence ID" value="NHZ66954.1"/>
    <property type="molecule type" value="Genomic_DNA"/>
</dbReference>
<organism evidence="3 4">
    <name type="scientific">Massilia genomosp. 1</name>
    <dbReference type="NCBI Taxonomy" id="2609280"/>
    <lineage>
        <taxon>Bacteria</taxon>
        <taxon>Pseudomonadati</taxon>
        <taxon>Pseudomonadota</taxon>
        <taxon>Betaproteobacteria</taxon>
        <taxon>Burkholderiales</taxon>
        <taxon>Oxalobacteraceae</taxon>
        <taxon>Telluria group</taxon>
        <taxon>Massilia</taxon>
    </lineage>
</organism>
<keyword evidence="4" id="KW-1185">Reference proteome</keyword>
<dbReference type="Pfam" id="PF15635">
    <property type="entry name" value="Tox-GHH2"/>
    <property type="match status" value="1"/>
</dbReference>
<gene>
    <name evidence="3" type="ORF">F1735_32580</name>
</gene>
<protein>
    <recommendedName>
        <fullName evidence="2">Tox-GHH2 domain-containing protein</fullName>
    </recommendedName>
</protein>
<name>A0ABX0N9V9_9BURK</name>
<comment type="caution">
    <text evidence="3">The sequence shown here is derived from an EMBL/GenBank/DDBJ whole genome shotgun (WGS) entry which is preliminary data.</text>
</comment>
<evidence type="ECO:0000256" key="1">
    <source>
        <dbReference type="SAM" id="MobiDB-lite"/>
    </source>
</evidence>
<feature type="domain" description="Tox-GHH2" evidence="2">
    <location>
        <begin position="90"/>
        <end position="211"/>
    </location>
</feature>
<accession>A0ABX0N9V9</accession>
<dbReference type="Proteomes" id="UP000610594">
    <property type="component" value="Unassembled WGS sequence"/>
</dbReference>
<sequence length="244" mass="25904">MSTAAELAALAGAEGAAALASVVDAANMGDKVKKMIADYAAHPDKALADSMTLQSKFNRCLQAKRCQLVAMSQTAPKTAARSGNGCCPGQTGHHLLPSEMFRRKIQVPTGEKYKNGNPKTKSKDDPTNCTGYTDKVHNAAPVVCVEGANNRIASHGEIHKRIDTSMAAHRNQTKSDTITTDEAIDAAIDSHQATFKPICNKACLKAQLKEYYDKICKDNLKPRGGMGSDATIDAPEEVGDATSA</sequence>
<dbReference type="InterPro" id="IPR028917">
    <property type="entry name" value="Tox-GHH2_domain"/>
</dbReference>
<reference evidence="3 4" key="1">
    <citation type="submission" date="2019-10" db="EMBL/GenBank/DDBJ databases">
        <title>Taxonomy of Antarctic Massilia spp.: description of Massilia rubra sp. nov., Massilia aquatica sp. nov., Massilia mucilaginosa sp. nov., Massilia frigida sp. nov. isolated from streams, lakes and regoliths.</title>
        <authorList>
            <person name="Holochova P."/>
            <person name="Sedlacek I."/>
            <person name="Kralova S."/>
            <person name="Maslanova I."/>
            <person name="Busse H.-J."/>
            <person name="Stankova E."/>
            <person name="Vrbovska V."/>
            <person name="Kovarovic V."/>
            <person name="Bartak M."/>
            <person name="Svec P."/>
            <person name="Pantucek R."/>
        </authorList>
    </citation>
    <scope>NUCLEOTIDE SEQUENCE [LARGE SCALE GENOMIC DNA]</scope>
    <source>
        <strain evidence="3 4">CCM 8694</strain>
    </source>
</reference>
<feature type="region of interest" description="Disordered" evidence="1">
    <location>
        <begin position="224"/>
        <end position="244"/>
    </location>
</feature>
<evidence type="ECO:0000313" key="3">
    <source>
        <dbReference type="EMBL" id="NHZ66954.1"/>
    </source>
</evidence>
<evidence type="ECO:0000259" key="2">
    <source>
        <dbReference type="Pfam" id="PF15635"/>
    </source>
</evidence>
<feature type="region of interest" description="Disordered" evidence="1">
    <location>
        <begin position="109"/>
        <end position="128"/>
    </location>
</feature>
<evidence type="ECO:0000313" key="4">
    <source>
        <dbReference type="Proteomes" id="UP000610594"/>
    </source>
</evidence>
<feature type="compositionally biased region" description="Acidic residues" evidence="1">
    <location>
        <begin position="234"/>
        <end position="244"/>
    </location>
</feature>